<dbReference type="EMBL" id="CAFBMK010000162">
    <property type="protein sequence ID" value="CAB4930765.1"/>
    <property type="molecule type" value="Genomic_DNA"/>
</dbReference>
<organism evidence="1">
    <name type="scientific">freshwater metagenome</name>
    <dbReference type="NCBI Taxonomy" id="449393"/>
    <lineage>
        <taxon>unclassified sequences</taxon>
        <taxon>metagenomes</taxon>
        <taxon>ecological metagenomes</taxon>
    </lineage>
</organism>
<dbReference type="AlphaFoldDB" id="A0A6J7IJ29"/>
<evidence type="ECO:0000313" key="1">
    <source>
        <dbReference type="EMBL" id="CAB4930765.1"/>
    </source>
</evidence>
<sequence>MFSPRNRTPLGRLVVTGACATALLLGPSAGLAAADDASLAKTITERAQQLDKREKALAKTLKSLQRSPSLSRARSAQKDSGAIFRTTEAFRDEIRDDDGSTDKGIQARDAVLPELTSMALAAQKLDKQLVTAVKKRRVSKAVVTRIVSAKLVLDKAIGKVITAIGEAFADDGPVDPAPTPTDPTA</sequence>
<accession>A0A6J7IJ29</accession>
<protein>
    <submittedName>
        <fullName evidence="1">Unannotated protein</fullName>
    </submittedName>
</protein>
<reference evidence="1" key="1">
    <citation type="submission" date="2020-05" db="EMBL/GenBank/DDBJ databases">
        <authorList>
            <person name="Chiriac C."/>
            <person name="Salcher M."/>
            <person name="Ghai R."/>
            <person name="Kavagutti S V."/>
        </authorList>
    </citation>
    <scope>NUCLEOTIDE SEQUENCE</scope>
</reference>
<name>A0A6J7IJ29_9ZZZZ</name>
<proteinExistence type="predicted"/>
<gene>
    <name evidence="1" type="ORF">UFOPK3564_02361</name>
</gene>